<keyword evidence="4" id="KW-0067">ATP-binding</keyword>
<sequence length="317" mass="35902">MDGKSNASALPRNTLLNGVYQIKKVISRSELGIVYLGREKETGKPVAIKEFYPSVLARRKADKRTVEIRLGNSLDQYDELLHSFMQEAELLSELKHPHLLKYLAHLEANGTGYIIMEYCQGTSLDKWLSARGAVDRALFINHTLLPLVETLEYIHTQGIIHRDIKPSNIMIMEDGTPKLIDFGSAVRLPLKEGEKQTIFTSACYSPLELYSELSPHNEMSDIFSLAALLHYCFCGEAPADVKLRLFDEQIPAVRTKNPEVSRWLSRTVHWGLAMRQEQRCPSLAKFRRALQVQSFLWKWKGTAVLGKAAMDLSSGKK</sequence>
<dbReference type="PROSITE" id="PS50011">
    <property type="entry name" value="PROTEIN_KINASE_DOM"/>
    <property type="match status" value="1"/>
</dbReference>
<evidence type="ECO:0000259" key="5">
    <source>
        <dbReference type="PROSITE" id="PS50011"/>
    </source>
</evidence>
<evidence type="ECO:0000313" key="7">
    <source>
        <dbReference type="Proteomes" id="UP000187412"/>
    </source>
</evidence>
<dbReference type="Gene3D" id="1.10.510.10">
    <property type="entry name" value="Transferase(Phosphotransferase) domain 1"/>
    <property type="match status" value="1"/>
</dbReference>
<organism evidence="6 7">
    <name type="scientific">Paenibacillus borealis</name>
    <dbReference type="NCBI Taxonomy" id="160799"/>
    <lineage>
        <taxon>Bacteria</taxon>
        <taxon>Bacillati</taxon>
        <taxon>Bacillota</taxon>
        <taxon>Bacilli</taxon>
        <taxon>Bacillales</taxon>
        <taxon>Paenibacillaceae</taxon>
        <taxon>Paenibacillus</taxon>
    </lineage>
</organism>
<dbReference type="PANTHER" id="PTHR24348:SF22">
    <property type="entry name" value="NON-SPECIFIC SERINE_THREONINE PROTEIN KINASE"/>
    <property type="match status" value="1"/>
</dbReference>
<keyword evidence="1" id="KW-0808">Transferase</keyword>
<dbReference type="PROSITE" id="PS00108">
    <property type="entry name" value="PROTEIN_KINASE_ST"/>
    <property type="match status" value="1"/>
</dbReference>
<evidence type="ECO:0000256" key="1">
    <source>
        <dbReference type="ARBA" id="ARBA00022679"/>
    </source>
</evidence>
<keyword evidence="3" id="KW-0418">Kinase</keyword>
<dbReference type="InterPro" id="IPR008271">
    <property type="entry name" value="Ser/Thr_kinase_AS"/>
</dbReference>
<dbReference type="Pfam" id="PF00069">
    <property type="entry name" value="Pkinase"/>
    <property type="match status" value="1"/>
</dbReference>
<dbReference type="SMART" id="SM00220">
    <property type="entry name" value="S_TKc"/>
    <property type="match status" value="1"/>
</dbReference>
<evidence type="ECO:0000256" key="3">
    <source>
        <dbReference type="ARBA" id="ARBA00022777"/>
    </source>
</evidence>
<dbReference type="CDD" id="cd14014">
    <property type="entry name" value="STKc_PknB_like"/>
    <property type="match status" value="1"/>
</dbReference>
<name>A0ABX3HD01_PAEBO</name>
<protein>
    <recommendedName>
        <fullName evidence="5">Protein kinase domain-containing protein</fullName>
    </recommendedName>
</protein>
<accession>A0ABX3HD01</accession>
<comment type="caution">
    <text evidence="6">The sequence shown here is derived from an EMBL/GenBank/DDBJ whole genome shotgun (WGS) entry which is preliminary data.</text>
</comment>
<dbReference type="Proteomes" id="UP000187412">
    <property type="component" value="Unassembled WGS sequence"/>
</dbReference>
<evidence type="ECO:0000256" key="2">
    <source>
        <dbReference type="ARBA" id="ARBA00022741"/>
    </source>
</evidence>
<dbReference type="SUPFAM" id="SSF56112">
    <property type="entry name" value="Protein kinase-like (PK-like)"/>
    <property type="match status" value="1"/>
</dbReference>
<keyword evidence="7" id="KW-1185">Reference proteome</keyword>
<evidence type="ECO:0000313" key="6">
    <source>
        <dbReference type="EMBL" id="OMD48370.1"/>
    </source>
</evidence>
<dbReference type="RefSeq" id="WP_076110621.1">
    <property type="nucleotide sequence ID" value="NZ_MPTB01000012.1"/>
</dbReference>
<evidence type="ECO:0000256" key="4">
    <source>
        <dbReference type="ARBA" id="ARBA00022840"/>
    </source>
</evidence>
<feature type="domain" description="Protein kinase" evidence="5">
    <location>
        <begin position="20"/>
        <end position="296"/>
    </location>
</feature>
<keyword evidence="2" id="KW-0547">Nucleotide-binding</keyword>
<dbReference type="InterPro" id="IPR000719">
    <property type="entry name" value="Prot_kinase_dom"/>
</dbReference>
<dbReference type="InterPro" id="IPR011009">
    <property type="entry name" value="Kinase-like_dom_sf"/>
</dbReference>
<dbReference type="InterPro" id="IPR045269">
    <property type="entry name" value="Atg1-like"/>
</dbReference>
<reference evidence="6 7" key="1">
    <citation type="submission" date="2016-10" db="EMBL/GenBank/DDBJ databases">
        <title>Paenibacillus species isolates.</title>
        <authorList>
            <person name="Beno S.M."/>
        </authorList>
    </citation>
    <scope>NUCLEOTIDE SEQUENCE [LARGE SCALE GENOMIC DNA]</scope>
    <source>
        <strain evidence="6 7">FSL H7-0744</strain>
    </source>
</reference>
<proteinExistence type="predicted"/>
<dbReference type="EMBL" id="MPTB01000012">
    <property type="protein sequence ID" value="OMD48370.1"/>
    <property type="molecule type" value="Genomic_DNA"/>
</dbReference>
<gene>
    <name evidence="6" type="ORF">BSK56_11340</name>
</gene>
<dbReference type="PANTHER" id="PTHR24348">
    <property type="entry name" value="SERINE/THREONINE-PROTEIN KINASE UNC-51-RELATED"/>
    <property type="match status" value="1"/>
</dbReference>